<dbReference type="InterPro" id="IPR038695">
    <property type="entry name" value="Saro_0823-like_sf"/>
</dbReference>
<proteinExistence type="predicted"/>
<dbReference type="Pfam" id="PF02643">
    <property type="entry name" value="DUF192"/>
    <property type="match status" value="1"/>
</dbReference>
<comment type="caution">
    <text evidence="1">The sequence shown here is derived from an EMBL/GenBank/DDBJ whole genome shotgun (WGS) entry which is preliminary data.</text>
</comment>
<gene>
    <name evidence="1" type="ORF">Q4481_17815</name>
</gene>
<dbReference type="Gene3D" id="2.60.120.1140">
    <property type="entry name" value="Protein of unknown function DUF192"/>
    <property type="match status" value="1"/>
</dbReference>
<name>A0ABT8YQ24_9HYPH</name>
<dbReference type="PANTHER" id="PTHR37953">
    <property type="entry name" value="UPF0127 PROTEIN MJ1496"/>
    <property type="match status" value="1"/>
</dbReference>
<accession>A0ABT8YQ24</accession>
<organism evidence="1 2">
    <name type="scientific">Rhizobium alvei</name>
    <dbReference type="NCBI Taxonomy" id="1132659"/>
    <lineage>
        <taxon>Bacteria</taxon>
        <taxon>Pseudomonadati</taxon>
        <taxon>Pseudomonadota</taxon>
        <taxon>Alphaproteobacteria</taxon>
        <taxon>Hyphomicrobiales</taxon>
        <taxon>Rhizobiaceae</taxon>
        <taxon>Rhizobium/Agrobacterium group</taxon>
        <taxon>Rhizobium</taxon>
    </lineage>
</organism>
<dbReference type="RefSeq" id="WP_304377750.1">
    <property type="nucleotide sequence ID" value="NZ_JAUOZU010000013.1"/>
</dbReference>
<evidence type="ECO:0000313" key="2">
    <source>
        <dbReference type="Proteomes" id="UP001174932"/>
    </source>
</evidence>
<reference evidence="1" key="1">
    <citation type="journal article" date="2015" name="Int. J. Syst. Evol. Microbiol.">
        <title>Rhizobium alvei sp. nov., isolated from a freshwater river.</title>
        <authorList>
            <person name="Sheu S.Y."/>
            <person name="Huang H.W."/>
            <person name="Young C.C."/>
            <person name="Chen W.M."/>
        </authorList>
    </citation>
    <scope>NUCLEOTIDE SEQUENCE</scope>
    <source>
        <strain evidence="1">TNR-22</strain>
    </source>
</reference>
<dbReference type="PANTHER" id="PTHR37953:SF1">
    <property type="entry name" value="UPF0127 PROTEIN MJ1496"/>
    <property type="match status" value="1"/>
</dbReference>
<reference evidence="1" key="2">
    <citation type="submission" date="2023-07" db="EMBL/GenBank/DDBJ databases">
        <authorList>
            <person name="Shen H."/>
        </authorList>
    </citation>
    <scope>NUCLEOTIDE SEQUENCE</scope>
    <source>
        <strain evidence="1">TNR-22</strain>
    </source>
</reference>
<dbReference type="Proteomes" id="UP001174932">
    <property type="component" value="Unassembled WGS sequence"/>
</dbReference>
<protein>
    <submittedName>
        <fullName evidence="1">DUF192 domain-containing protein</fullName>
    </submittedName>
</protein>
<dbReference type="EMBL" id="JAUOZU010000013">
    <property type="protein sequence ID" value="MDO6965820.1"/>
    <property type="molecule type" value="Genomic_DNA"/>
</dbReference>
<dbReference type="InterPro" id="IPR003795">
    <property type="entry name" value="DUF192"/>
</dbReference>
<keyword evidence="2" id="KW-1185">Reference proteome</keyword>
<sequence length="143" mass="16003">MFLGLVQSVWALERQALRIEGEGGVKARYQVELASTSDERMKGLMDRQALDAGAGMLFDFGTPRRVYMWMRNTYIPLDMIFIGTDGRIGHIHRNAEPLSETIIDSHIMTLYVLEVNAGEADRRHLKEGDRVIAPAIAATTSNP</sequence>
<evidence type="ECO:0000313" key="1">
    <source>
        <dbReference type="EMBL" id="MDO6965820.1"/>
    </source>
</evidence>